<sequence>MATPDCSSSSYSTNAMPGFASIIRTSLNPGYWAKSNCNIVLVVS</sequence>
<accession>A0AAV5JF98</accession>
<dbReference type="EMBL" id="BPVZ01000030">
    <property type="protein sequence ID" value="GKV09540.1"/>
    <property type="molecule type" value="Genomic_DNA"/>
</dbReference>
<gene>
    <name evidence="1" type="ORF">SLEP1_g21025</name>
</gene>
<reference evidence="1 2" key="1">
    <citation type="journal article" date="2021" name="Commun. Biol.">
        <title>The genome of Shorea leprosula (Dipterocarpaceae) highlights the ecological relevance of drought in aseasonal tropical rainforests.</title>
        <authorList>
            <person name="Ng K.K.S."/>
            <person name="Kobayashi M.J."/>
            <person name="Fawcett J.A."/>
            <person name="Hatakeyama M."/>
            <person name="Paape T."/>
            <person name="Ng C.H."/>
            <person name="Ang C.C."/>
            <person name="Tnah L.H."/>
            <person name="Lee C.T."/>
            <person name="Nishiyama T."/>
            <person name="Sese J."/>
            <person name="O'Brien M.J."/>
            <person name="Copetti D."/>
            <person name="Mohd Noor M.I."/>
            <person name="Ong R.C."/>
            <person name="Putra M."/>
            <person name="Sireger I.Z."/>
            <person name="Indrioko S."/>
            <person name="Kosugi Y."/>
            <person name="Izuno A."/>
            <person name="Isagi Y."/>
            <person name="Lee S.L."/>
            <person name="Shimizu K.K."/>
        </authorList>
    </citation>
    <scope>NUCLEOTIDE SEQUENCE [LARGE SCALE GENOMIC DNA]</scope>
    <source>
        <strain evidence="1">214</strain>
    </source>
</reference>
<dbReference type="AlphaFoldDB" id="A0AAV5JF98"/>
<protein>
    <submittedName>
        <fullName evidence="1">Uncharacterized protein</fullName>
    </submittedName>
</protein>
<keyword evidence="2" id="KW-1185">Reference proteome</keyword>
<evidence type="ECO:0000313" key="2">
    <source>
        <dbReference type="Proteomes" id="UP001054252"/>
    </source>
</evidence>
<comment type="caution">
    <text evidence="1">The sequence shown here is derived from an EMBL/GenBank/DDBJ whole genome shotgun (WGS) entry which is preliminary data.</text>
</comment>
<proteinExistence type="predicted"/>
<evidence type="ECO:0000313" key="1">
    <source>
        <dbReference type="EMBL" id="GKV09540.1"/>
    </source>
</evidence>
<dbReference type="Proteomes" id="UP001054252">
    <property type="component" value="Unassembled WGS sequence"/>
</dbReference>
<name>A0AAV5JF98_9ROSI</name>
<organism evidence="1 2">
    <name type="scientific">Rubroshorea leprosula</name>
    <dbReference type="NCBI Taxonomy" id="152421"/>
    <lineage>
        <taxon>Eukaryota</taxon>
        <taxon>Viridiplantae</taxon>
        <taxon>Streptophyta</taxon>
        <taxon>Embryophyta</taxon>
        <taxon>Tracheophyta</taxon>
        <taxon>Spermatophyta</taxon>
        <taxon>Magnoliopsida</taxon>
        <taxon>eudicotyledons</taxon>
        <taxon>Gunneridae</taxon>
        <taxon>Pentapetalae</taxon>
        <taxon>rosids</taxon>
        <taxon>malvids</taxon>
        <taxon>Malvales</taxon>
        <taxon>Dipterocarpaceae</taxon>
        <taxon>Rubroshorea</taxon>
    </lineage>
</organism>